<proteinExistence type="predicted"/>
<dbReference type="RefSeq" id="WP_344674201.1">
    <property type="nucleotide sequence ID" value="NZ_BAAAZI010000006.1"/>
</dbReference>
<evidence type="ECO:0000259" key="1">
    <source>
        <dbReference type="Pfam" id="PF14534"/>
    </source>
</evidence>
<dbReference type="SUPFAM" id="SSF54427">
    <property type="entry name" value="NTF2-like"/>
    <property type="match status" value="1"/>
</dbReference>
<organism evidence="2 3">
    <name type="scientific">Sphingobacterium kyonggiense</name>
    <dbReference type="NCBI Taxonomy" id="714075"/>
    <lineage>
        <taxon>Bacteria</taxon>
        <taxon>Pseudomonadati</taxon>
        <taxon>Bacteroidota</taxon>
        <taxon>Sphingobacteriia</taxon>
        <taxon>Sphingobacteriales</taxon>
        <taxon>Sphingobacteriaceae</taxon>
        <taxon>Sphingobacterium</taxon>
    </lineage>
</organism>
<accession>A0ABP7YNS7</accession>
<dbReference type="Pfam" id="PF14534">
    <property type="entry name" value="DUF4440"/>
    <property type="match status" value="1"/>
</dbReference>
<dbReference type="Gene3D" id="3.10.450.50">
    <property type="match status" value="1"/>
</dbReference>
<keyword evidence="3" id="KW-1185">Reference proteome</keyword>
<evidence type="ECO:0000313" key="2">
    <source>
        <dbReference type="EMBL" id="GAA4139018.1"/>
    </source>
</evidence>
<comment type="caution">
    <text evidence="2">The sequence shown here is derived from an EMBL/GenBank/DDBJ whole genome shotgun (WGS) entry which is preliminary data.</text>
</comment>
<evidence type="ECO:0000313" key="3">
    <source>
        <dbReference type="Proteomes" id="UP001500101"/>
    </source>
</evidence>
<dbReference type="EMBL" id="BAAAZI010000006">
    <property type="protein sequence ID" value="GAA4139018.1"/>
    <property type="molecule type" value="Genomic_DNA"/>
</dbReference>
<reference evidence="3" key="1">
    <citation type="journal article" date="2019" name="Int. J. Syst. Evol. Microbiol.">
        <title>The Global Catalogue of Microorganisms (GCM) 10K type strain sequencing project: providing services to taxonomists for standard genome sequencing and annotation.</title>
        <authorList>
            <consortium name="The Broad Institute Genomics Platform"/>
            <consortium name="The Broad Institute Genome Sequencing Center for Infectious Disease"/>
            <person name="Wu L."/>
            <person name="Ma J."/>
        </authorList>
    </citation>
    <scope>NUCLEOTIDE SEQUENCE [LARGE SCALE GENOMIC DNA]</scope>
    <source>
        <strain evidence="3">JCM 16704</strain>
    </source>
</reference>
<sequence length="127" mass="14427">MEIIKAPTQPEDMNNTFAKAYNSGNVDNIDLLFEMDAKVVTYDKSIISGRNEYHKEHLNLLKLGGKMTSVNQSCIIFEDIALLSAEWKINTRNEDGRPMEISGKSTEVIRKQKDGTWLYVIDNPFGN</sequence>
<gene>
    <name evidence="2" type="ORF">GCM10022216_16700</name>
</gene>
<feature type="domain" description="DUF4440" evidence="1">
    <location>
        <begin position="15"/>
        <end position="118"/>
    </location>
</feature>
<protein>
    <recommendedName>
        <fullName evidence="1">DUF4440 domain-containing protein</fullName>
    </recommendedName>
</protein>
<dbReference type="InterPro" id="IPR027843">
    <property type="entry name" value="DUF4440"/>
</dbReference>
<name>A0ABP7YNS7_9SPHI</name>
<dbReference type="Proteomes" id="UP001500101">
    <property type="component" value="Unassembled WGS sequence"/>
</dbReference>
<dbReference type="InterPro" id="IPR032710">
    <property type="entry name" value="NTF2-like_dom_sf"/>
</dbReference>